<evidence type="ECO:0000313" key="2">
    <source>
        <dbReference type="EMBL" id="OGG59111.1"/>
    </source>
</evidence>
<dbReference type="STRING" id="1798492.A3C89_01745"/>
<sequence length="310" mass="35623">MTKEKKSELKEKILKRYELYKLQSSRFRRILKDPLRTIPYFILQTIAYQHPFRVNYTTLWGDKMSFYLPEGNAIYYYGFFEANLANFFINFLEEGDTFFDIGAHVGYYTILASALVGETGHVHSFEPTPRTFQTLTKNAALKNNITVNNNAVLDTETEIEFVDYGPKYSAFNTFHSRTGGEMSFLDEGEKIKVKTLSIDTYCKEKNLTPTLIKIDAEGAEHLILSAMTEVLSTKKPLVSIEVAGDDEWKENCHKSIATLTGLGYLAYEITTDGLLRRHIQKESYSYDNLLFAHPDNMERIKAFMFGPTYS</sequence>
<proteinExistence type="predicted"/>
<dbReference type="EMBL" id="MFLF01000020">
    <property type="protein sequence ID" value="OGG59111.1"/>
    <property type="molecule type" value="Genomic_DNA"/>
</dbReference>
<organism evidence="2 3">
    <name type="scientific">Candidatus Kaiserbacteria bacterium RIFCSPHIGHO2_02_FULL_50_50</name>
    <dbReference type="NCBI Taxonomy" id="1798492"/>
    <lineage>
        <taxon>Bacteria</taxon>
        <taxon>Candidatus Kaiseribacteriota</taxon>
    </lineage>
</organism>
<dbReference type="InterPro" id="IPR052514">
    <property type="entry name" value="SAM-dependent_MTase"/>
</dbReference>
<dbReference type="AlphaFoldDB" id="A0A1F6DCL2"/>
<protein>
    <recommendedName>
        <fullName evidence="1">Methyltransferase FkbM domain-containing protein</fullName>
    </recommendedName>
</protein>
<evidence type="ECO:0000259" key="1">
    <source>
        <dbReference type="Pfam" id="PF05050"/>
    </source>
</evidence>
<dbReference type="Gene3D" id="3.40.50.150">
    <property type="entry name" value="Vaccinia Virus protein VP39"/>
    <property type="match status" value="1"/>
</dbReference>
<dbReference type="Pfam" id="PF05050">
    <property type="entry name" value="Methyltransf_21"/>
    <property type="match status" value="1"/>
</dbReference>
<comment type="caution">
    <text evidence="2">The sequence shown here is derived from an EMBL/GenBank/DDBJ whole genome shotgun (WGS) entry which is preliminary data.</text>
</comment>
<dbReference type="InterPro" id="IPR006342">
    <property type="entry name" value="FkbM_mtfrase"/>
</dbReference>
<dbReference type="NCBIfam" id="TIGR01444">
    <property type="entry name" value="fkbM_fam"/>
    <property type="match status" value="1"/>
</dbReference>
<gene>
    <name evidence="2" type="ORF">A3C89_01745</name>
</gene>
<evidence type="ECO:0000313" key="3">
    <source>
        <dbReference type="Proteomes" id="UP000178794"/>
    </source>
</evidence>
<dbReference type="InterPro" id="IPR029063">
    <property type="entry name" value="SAM-dependent_MTases_sf"/>
</dbReference>
<accession>A0A1F6DCL2</accession>
<feature type="domain" description="Methyltransferase FkbM" evidence="1">
    <location>
        <begin position="100"/>
        <end position="264"/>
    </location>
</feature>
<dbReference type="Proteomes" id="UP000178794">
    <property type="component" value="Unassembled WGS sequence"/>
</dbReference>
<name>A0A1F6DCL2_9BACT</name>
<dbReference type="PANTHER" id="PTHR34203">
    <property type="entry name" value="METHYLTRANSFERASE, FKBM FAMILY PROTEIN"/>
    <property type="match status" value="1"/>
</dbReference>
<dbReference type="SUPFAM" id="SSF53335">
    <property type="entry name" value="S-adenosyl-L-methionine-dependent methyltransferases"/>
    <property type="match status" value="1"/>
</dbReference>
<reference evidence="2 3" key="1">
    <citation type="journal article" date="2016" name="Nat. Commun.">
        <title>Thousands of microbial genomes shed light on interconnected biogeochemical processes in an aquifer system.</title>
        <authorList>
            <person name="Anantharaman K."/>
            <person name="Brown C.T."/>
            <person name="Hug L.A."/>
            <person name="Sharon I."/>
            <person name="Castelle C.J."/>
            <person name="Probst A.J."/>
            <person name="Thomas B.C."/>
            <person name="Singh A."/>
            <person name="Wilkins M.J."/>
            <person name="Karaoz U."/>
            <person name="Brodie E.L."/>
            <person name="Williams K.H."/>
            <person name="Hubbard S.S."/>
            <person name="Banfield J.F."/>
        </authorList>
    </citation>
    <scope>NUCLEOTIDE SEQUENCE [LARGE SCALE GENOMIC DNA]</scope>
</reference>
<dbReference type="PANTHER" id="PTHR34203:SF15">
    <property type="entry name" value="SLL1173 PROTEIN"/>
    <property type="match status" value="1"/>
</dbReference>